<dbReference type="GO" id="GO:0046872">
    <property type="term" value="F:metal ion binding"/>
    <property type="evidence" value="ECO:0007669"/>
    <property type="project" value="UniProtKB-KW"/>
</dbReference>
<sequence length="152" mass="17275">MSQVECSPVREDPDQKLQIVCSSQLHPLMTVYSAELIAISEALVYANTIENNKTLIVTDSMSTIQHLKKFPTFNIKNHLVKKIIGTLSDMQKRGKDDQFLWVKSHAGIEGNGRVDDLAKQETELGLEMEVELDTTDLKEVIRDSAMREWQRS</sequence>
<gene>
    <name evidence="9" type="ORF">O3M35_008293</name>
</gene>
<keyword evidence="6" id="KW-0255">Endonuclease</keyword>
<dbReference type="Gene3D" id="3.30.420.10">
    <property type="entry name" value="Ribonuclease H-like superfamily/Ribonuclease H"/>
    <property type="match status" value="1"/>
</dbReference>
<comment type="caution">
    <text evidence="9">The sequence shown here is derived from an EMBL/GenBank/DDBJ whole genome shotgun (WGS) entry which is preliminary data.</text>
</comment>
<organism evidence="9 10">
    <name type="scientific">Rhynocoris fuscipes</name>
    <dbReference type="NCBI Taxonomy" id="488301"/>
    <lineage>
        <taxon>Eukaryota</taxon>
        <taxon>Metazoa</taxon>
        <taxon>Ecdysozoa</taxon>
        <taxon>Arthropoda</taxon>
        <taxon>Hexapoda</taxon>
        <taxon>Insecta</taxon>
        <taxon>Pterygota</taxon>
        <taxon>Neoptera</taxon>
        <taxon>Paraneoptera</taxon>
        <taxon>Hemiptera</taxon>
        <taxon>Heteroptera</taxon>
        <taxon>Panheteroptera</taxon>
        <taxon>Cimicomorpha</taxon>
        <taxon>Reduviidae</taxon>
        <taxon>Harpactorinae</taxon>
        <taxon>Harpactorini</taxon>
        <taxon>Rhynocoris</taxon>
    </lineage>
</organism>
<dbReference type="GO" id="GO:0043137">
    <property type="term" value="P:DNA replication, removal of RNA primer"/>
    <property type="evidence" value="ECO:0007669"/>
    <property type="project" value="TreeGrafter"/>
</dbReference>
<comment type="catalytic activity">
    <reaction evidence="1">
        <text>Endonucleolytic cleavage to 5'-phosphomonoester.</text>
        <dbReference type="EC" id="3.1.26.4"/>
    </reaction>
</comment>
<dbReference type="EMBL" id="JAPXFL010000005">
    <property type="protein sequence ID" value="KAK9506337.1"/>
    <property type="molecule type" value="Genomic_DNA"/>
</dbReference>
<dbReference type="SUPFAM" id="SSF53098">
    <property type="entry name" value="Ribonuclease H-like"/>
    <property type="match status" value="1"/>
</dbReference>
<reference evidence="9 10" key="1">
    <citation type="submission" date="2022-12" db="EMBL/GenBank/DDBJ databases">
        <title>Chromosome-level genome assembly of true bugs.</title>
        <authorList>
            <person name="Ma L."/>
            <person name="Li H."/>
        </authorList>
    </citation>
    <scope>NUCLEOTIDE SEQUENCE [LARGE SCALE GENOMIC DNA]</scope>
    <source>
        <strain evidence="9">Lab_2022b</strain>
    </source>
</reference>
<proteinExistence type="inferred from homology"/>
<dbReference type="PANTHER" id="PTHR10642">
    <property type="entry name" value="RIBONUCLEASE H1"/>
    <property type="match status" value="1"/>
</dbReference>
<feature type="domain" description="RNase H type-1" evidence="8">
    <location>
        <begin position="1"/>
        <end position="123"/>
    </location>
</feature>
<dbReference type="PANTHER" id="PTHR10642:SF26">
    <property type="entry name" value="RIBONUCLEASE H1"/>
    <property type="match status" value="1"/>
</dbReference>
<dbReference type="InterPro" id="IPR012337">
    <property type="entry name" value="RNaseH-like_sf"/>
</dbReference>
<dbReference type="GO" id="GO:0003676">
    <property type="term" value="F:nucleic acid binding"/>
    <property type="evidence" value="ECO:0007669"/>
    <property type="project" value="InterPro"/>
</dbReference>
<dbReference type="InterPro" id="IPR036397">
    <property type="entry name" value="RNaseH_sf"/>
</dbReference>
<evidence type="ECO:0000256" key="6">
    <source>
        <dbReference type="ARBA" id="ARBA00022759"/>
    </source>
</evidence>
<dbReference type="GO" id="GO:0004523">
    <property type="term" value="F:RNA-DNA hybrid ribonuclease activity"/>
    <property type="evidence" value="ECO:0007669"/>
    <property type="project" value="UniProtKB-EC"/>
</dbReference>
<evidence type="ECO:0000256" key="1">
    <source>
        <dbReference type="ARBA" id="ARBA00000077"/>
    </source>
</evidence>
<comment type="similarity">
    <text evidence="2">Belongs to the RNase H family.</text>
</comment>
<evidence type="ECO:0000256" key="3">
    <source>
        <dbReference type="ARBA" id="ARBA00012180"/>
    </source>
</evidence>
<protein>
    <recommendedName>
        <fullName evidence="3">ribonuclease H</fullName>
        <ecNumber evidence="3">3.1.26.4</ecNumber>
    </recommendedName>
</protein>
<name>A0AAW1DBI5_9HEMI</name>
<dbReference type="InterPro" id="IPR050092">
    <property type="entry name" value="RNase_H"/>
</dbReference>
<dbReference type="PROSITE" id="PS50879">
    <property type="entry name" value="RNASE_H_1"/>
    <property type="match status" value="1"/>
</dbReference>
<dbReference type="Proteomes" id="UP001461498">
    <property type="component" value="Unassembled WGS sequence"/>
</dbReference>
<dbReference type="CDD" id="cd09276">
    <property type="entry name" value="Rnase_HI_RT_non_LTR"/>
    <property type="match status" value="1"/>
</dbReference>
<keyword evidence="5" id="KW-0479">Metal-binding</keyword>
<dbReference type="Pfam" id="PF00075">
    <property type="entry name" value="RNase_H"/>
    <property type="match status" value="1"/>
</dbReference>
<dbReference type="InterPro" id="IPR002156">
    <property type="entry name" value="RNaseH_domain"/>
</dbReference>
<evidence type="ECO:0000256" key="5">
    <source>
        <dbReference type="ARBA" id="ARBA00022723"/>
    </source>
</evidence>
<accession>A0AAW1DBI5</accession>
<evidence type="ECO:0000256" key="7">
    <source>
        <dbReference type="ARBA" id="ARBA00022801"/>
    </source>
</evidence>
<evidence type="ECO:0000256" key="2">
    <source>
        <dbReference type="ARBA" id="ARBA00005300"/>
    </source>
</evidence>
<evidence type="ECO:0000259" key="8">
    <source>
        <dbReference type="PROSITE" id="PS50879"/>
    </source>
</evidence>
<keyword evidence="10" id="KW-1185">Reference proteome</keyword>
<keyword evidence="4" id="KW-0540">Nuclease</keyword>
<dbReference type="AlphaFoldDB" id="A0AAW1DBI5"/>
<evidence type="ECO:0000313" key="9">
    <source>
        <dbReference type="EMBL" id="KAK9506337.1"/>
    </source>
</evidence>
<dbReference type="EC" id="3.1.26.4" evidence="3"/>
<evidence type="ECO:0000256" key="4">
    <source>
        <dbReference type="ARBA" id="ARBA00022722"/>
    </source>
</evidence>
<evidence type="ECO:0000313" key="10">
    <source>
        <dbReference type="Proteomes" id="UP001461498"/>
    </source>
</evidence>
<keyword evidence="7" id="KW-0378">Hydrolase</keyword>